<dbReference type="Gene3D" id="4.10.1060.10">
    <property type="entry name" value="Zinc finger, RanBP2-type"/>
    <property type="match status" value="1"/>
</dbReference>
<evidence type="ECO:0000313" key="15">
    <source>
        <dbReference type="Proteomes" id="UP000026961"/>
    </source>
</evidence>
<dbReference type="HOGENOM" id="CLU_012277_0_0_1"/>
<feature type="compositionally biased region" description="Basic residues" evidence="10">
    <location>
        <begin position="175"/>
        <end position="189"/>
    </location>
</feature>
<dbReference type="PROSITE" id="PS50174">
    <property type="entry name" value="G_PATCH"/>
    <property type="match status" value="1"/>
</dbReference>
<keyword evidence="7" id="KW-0539">Nucleus</keyword>
<feature type="compositionally biased region" description="Polar residues" evidence="10">
    <location>
        <begin position="495"/>
        <end position="508"/>
    </location>
</feature>
<evidence type="ECO:0000256" key="2">
    <source>
        <dbReference type="ARBA" id="ARBA00022723"/>
    </source>
</evidence>
<dbReference type="SMART" id="SM00360">
    <property type="entry name" value="RRM"/>
    <property type="match status" value="2"/>
</dbReference>
<evidence type="ECO:0000256" key="3">
    <source>
        <dbReference type="ARBA" id="ARBA00022737"/>
    </source>
</evidence>
<evidence type="ECO:0000256" key="10">
    <source>
        <dbReference type="SAM" id="MobiDB-lite"/>
    </source>
</evidence>
<dbReference type="InterPro" id="IPR012677">
    <property type="entry name" value="Nucleotide-bd_a/b_plait_sf"/>
</dbReference>
<dbReference type="Pfam" id="PF00076">
    <property type="entry name" value="RRM_1"/>
    <property type="match status" value="2"/>
</dbReference>
<feature type="region of interest" description="Disordered" evidence="10">
    <location>
        <begin position="132"/>
        <end position="199"/>
    </location>
</feature>
<dbReference type="InterPro" id="IPR001876">
    <property type="entry name" value="Znf_RanBP2"/>
</dbReference>
<dbReference type="GO" id="GO:0003723">
    <property type="term" value="F:RNA binding"/>
    <property type="evidence" value="ECO:0007669"/>
    <property type="project" value="UniProtKB-UniRule"/>
</dbReference>
<comment type="subcellular location">
    <subcellularLocation>
        <location evidence="1">Nucleus</location>
    </subcellularLocation>
</comment>
<feature type="compositionally biased region" description="Basic and acidic residues" evidence="10">
    <location>
        <begin position="132"/>
        <end position="156"/>
    </location>
</feature>
<feature type="domain" description="G-patch" evidence="12">
    <location>
        <begin position="861"/>
        <end position="907"/>
    </location>
</feature>
<dbReference type="GO" id="GO:0000398">
    <property type="term" value="P:mRNA splicing, via spliceosome"/>
    <property type="evidence" value="ECO:0007669"/>
    <property type="project" value="TreeGrafter"/>
</dbReference>
<evidence type="ECO:0000256" key="1">
    <source>
        <dbReference type="ARBA" id="ARBA00004123"/>
    </source>
</evidence>
<feature type="compositionally biased region" description="Polar residues" evidence="10">
    <location>
        <begin position="765"/>
        <end position="775"/>
    </location>
</feature>
<feature type="domain" description="RanBP2-type" evidence="13">
    <location>
        <begin position="325"/>
        <end position="358"/>
    </location>
</feature>
<feature type="region of interest" description="Disordered" evidence="10">
    <location>
        <begin position="559"/>
        <end position="581"/>
    </location>
</feature>
<evidence type="ECO:0000259" key="13">
    <source>
        <dbReference type="PROSITE" id="PS50199"/>
    </source>
</evidence>
<feature type="region of interest" description="Disordered" evidence="10">
    <location>
        <begin position="689"/>
        <end position="712"/>
    </location>
</feature>
<dbReference type="SMART" id="SM00443">
    <property type="entry name" value="G_patch"/>
    <property type="match status" value="1"/>
</dbReference>
<evidence type="ECO:0000256" key="8">
    <source>
        <dbReference type="PROSITE-ProRule" id="PRU00176"/>
    </source>
</evidence>
<proteinExistence type="predicted"/>
<dbReference type="Gene3D" id="3.30.70.330">
    <property type="match status" value="2"/>
</dbReference>
<feature type="region of interest" description="Disordered" evidence="10">
    <location>
        <begin position="489"/>
        <end position="509"/>
    </location>
</feature>
<organism evidence="14">
    <name type="scientific">Oryza glumipatula</name>
    <dbReference type="NCBI Taxonomy" id="40148"/>
    <lineage>
        <taxon>Eukaryota</taxon>
        <taxon>Viridiplantae</taxon>
        <taxon>Streptophyta</taxon>
        <taxon>Embryophyta</taxon>
        <taxon>Tracheophyta</taxon>
        <taxon>Spermatophyta</taxon>
        <taxon>Magnoliopsida</taxon>
        <taxon>Liliopsida</taxon>
        <taxon>Poales</taxon>
        <taxon>Poaceae</taxon>
        <taxon>BOP clade</taxon>
        <taxon>Oryzoideae</taxon>
        <taxon>Oryzeae</taxon>
        <taxon>Oryzinae</taxon>
        <taxon>Oryza</taxon>
    </lineage>
</organism>
<dbReference type="PANTHER" id="PTHR13948:SF3">
    <property type="entry name" value="FI21118P1"/>
    <property type="match status" value="1"/>
</dbReference>
<feature type="compositionally biased region" description="Low complexity" evidence="10">
    <location>
        <begin position="799"/>
        <end position="814"/>
    </location>
</feature>
<dbReference type="SUPFAM" id="SSF54928">
    <property type="entry name" value="RNA-binding domain, RBD"/>
    <property type="match status" value="2"/>
</dbReference>
<evidence type="ECO:0000256" key="6">
    <source>
        <dbReference type="ARBA" id="ARBA00022884"/>
    </source>
</evidence>
<evidence type="ECO:0000313" key="14">
    <source>
        <dbReference type="EnsemblPlants" id="OGLUM02G04950.1"/>
    </source>
</evidence>
<dbReference type="InterPro" id="IPR036443">
    <property type="entry name" value="Znf_RanBP2_sf"/>
</dbReference>
<feature type="region of interest" description="Disordered" evidence="10">
    <location>
        <begin position="52"/>
        <end position="115"/>
    </location>
</feature>
<reference evidence="14" key="1">
    <citation type="submission" date="2015-04" db="UniProtKB">
        <authorList>
            <consortium name="EnsemblPlants"/>
        </authorList>
    </citation>
    <scope>IDENTIFICATION</scope>
</reference>
<evidence type="ECO:0000259" key="12">
    <source>
        <dbReference type="PROSITE" id="PS50174"/>
    </source>
</evidence>
<evidence type="ECO:0000256" key="9">
    <source>
        <dbReference type="PROSITE-ProRule" id="PRU00322"/>
    </source>
</evidence>
<dbReference type="SUPFAM" id="SSF90209">
    <property type="entry name" value="Ran binding protein zinc finger-like"/>
    <property type="match status" value="1"/>
</dbReference>
<evidence type="ECO:0008006" key="16">
    <source>
        <dbReference type="Google" id="ProtNLM"/>
    </source>
</evidence>
<feature type="region of interest" description="Disordered" evidence="10">
    <location>
        <begin position="1"/>
        <end position="28"/>
    </location>
</feature>
<dbReference type="PROSITE" id="PS50102">
    <property type="entry name" value="RRM"/>
    <property type="match status" value="2"/>
</dbReference>
<keyword evidence="3" id="KW-0677">Repeat</keyword>
<dbReference type="Pfam" id="PF01585">
    <property type="entry name" value="G-patch"/>
    <property type="match status" value="1"/>
</dbReference>
<dbReference type="Proteomes" id="UP000026961">
    <property type="component" value="Chromosome 2"/>
</dbReference>
<feature type="compositionally biased region" description="Basic and acidic residues" evidence="10">
    <location>
        <begin position="788"/>
        <end position="798"/>
    </location>
</feature>
<keyword evidence="5" id="KW-0862">Zinc</keyword>
<feature type="domain" description="RRM" evidence="11">
    <location>
        <begin position="370"/>
        <end position="450"/>
    </location>
</feature>
<name>A0A0D9YMT3_9ORYZ</name>
<sequence length="938" mass="103734">MDHGRYAPQHGWENNSALDGYGVINGPDYRAGGSYNGRRFVDDGFPGDSYGRGAFYQDTHDRNVYPPAPSVPMLSQPRRNKRIGSRDRAEFHGDFEDRYLSSHQSREDSYERDRDYDRYSYDSDYEKSRRDGSWRRRDLCESEHERRGLSHERDRSPYMQHSRSRSRGRDERSRSRSRSRSPRGKSRGRNQRDGFYDDNSFGRRREYDWDERRHGDLVAPSATVVVKGLSQKTNEDDLNQILAEWGPLRSVRVIKERSSGMSRGFAFIDFPTVEAARRMMEGVGDNGLLIDGRKVFFQYSSKPTSGMSGPSHGEENFTRYNYGHRTAAAPCDWICTICGCMNFARRTSCFQCNEPRTEDSLPADPTSPTHVLVVRGLDENADEEMLRYEFAKHAPIKDIRLVRDKFTHVSRGFAFIHFHSVEEATKALEATNGITLEKNGQVLRVTYAKSTHGPVSGASQSNSLAAAAIEAASFSQQYDAIGWAPKEYNPDDKLNSNSEPQSSGSAPQSGFVWDEKSGYYYDSASGFYYDGNTGLYYDGNAGVWYSYDQQTQQYVPCSEQNSSKAAGDMANTSTKTSESSGKNVVISAPAATIKQSEKTSLPEAVQAAASAALAAEKKEKERAKEIKLASKGSLLANKKKMNNVLAMWKQRNQEGQAGRAILDDKEPSNSADDKLNNLHNSTGFAVKAKPKSDVGNAKDMNSPASYNSLGRTAAPTEMIDSDIKPTPVSNSLGTTIMGVIRGSGRGIVRSDTAFHAPSDAGGADSFSNIPTSTWSGKRRFSEAPGHSQYRDRAAERRNLYGSSSSLGSDNDGLDPTGEYPRRGPSEMGSMPFPPGVGERSSGEIGNTENYEVITADRAIDESNVGNRILRNMGWQEGLGLGKTGSGIKEPVQAKSVDVRAGLGSQQRKSSDPSLEAQAGDSYKTIIQKKAMARFREMS</sequence>
<evidence type="ECO:0000259" key="11">
    <source>
        <dbReference type="PROSITE" id="PS50102"/>
    </source>
</evidence>
<dbReference type="AlphaFoldDB" id="A0A0D9YMT3"/>
<feature type="compositionally biased region" description="Basic and acidic residues" evidence="10">
    <location>
        <begin position="84"/>
        <end position="115"/>
    </location>
</feature>
<feature type="region of interest" description="Disordered" evidence="10">
    <location>
        <begin position="897"/>
        <end position="921"/>
    </location>
</feature>
<dbReference type="PANTHER" id="PTHR13948">
    <property type="entry name" value="RNA-BINDING PROTEIN"/>
    <property type="match status" value="1"/>
</dbReference>
<keyword evidence="6 8" id="KW-0694">RNA-binding</keyword>
<feature type="compositionally biased region" description="Basic and acidic residues" evidence="10">
    <location>
        <begin position="190"/>
        <end position="199"/>
    </location>
</feature>
<dbReference type="InterPro" id="IPR000504">
    <property type="entry name" value="RRM_dom"/>
</dbReference>
<feature type="region of interest" description="Disordered" evidence="10">
    <location>
        <begin position="752"/>
        <end position="845"/>
    </location>
</feature>
<dbReference type="GO" id="GO:0008270">
    <property type="term" value="F:zinc ion binding"/>
    <property type="evidence" value="ECO:0007669"/>
    <property type="project" value="UniProtKB-KW"/>
</dbReference>
<dbReference type="InterPro" id="IPR035979">
    <property type="entry name" value="RBD_domain_sf"/>
</dbReference>
<accession>A0A0D9YMT3</accession>
<evidence type="ECO:0000256" key="5">
    <source>
        <dbReference type="ARBA" id="ARBA00022833"/>
    </source>
</evidence>
<dbReference type="InterPro" id="IPR035623">
    <property type="entry name" value="SUA-like_OCRE"/>
</dbReference>
<dbReference type="GO" id="GO:0005634">
    <property type="term" value="C:nucleus"/>
    <property type="evidence" value="ECO:0007669"/>
    <property type="project" value="UniProtKB-SubCell"/>
</dbReference>
<feature type="domain" description="RRM" evidence="11">
    <location>
        <begin position="222"/>
        <end position="302"/>
    </location>
</feature>
<dbReference type="SMART" id="SM00547">
    <property type="entry name" value="ZnF_RBZ"/>
    <property type="match status" value="1"/>
</dbReference>
<dbReference type="InterPro" id="IPR041591">
    <property type="entry name" value="OCRE"/>
</dbReference>
<keyword evidence="15" id="KW-1185">Reference proteome</keyword>
<dbReference type="PROSITE" id="PS50199">
    <property type="entry name" value="ZF_RANBP2_2"/>
    <property type="match status" value="1"/>
</dbReference>
<dbReference type="PROSITE" id="PS01358">
    <property type="entry name" value="ZF_RANBP2_1"/>
    <property type="match status" value="1"/>
</dbReference>
<dbReference type="CDD" id="cd12313">
    <property type="entry name" value="RRM1_RRM2_RBM5_like"/>
    <property type="match status" value="1"/>
</dbReference>
<dbReference type="CDD" id="cd16166">
    <property type="entry name" value="OCRE_SUA_like"/>
    <property type="match status" value="1"/>
</dbReference>
<dbReference type="Gramene" id="OGLUM02G04950.1">
    <property type="protein sequence ID" value="OGLUM02G04950.1"/>
    <property type="gene ID" value="OGLUM02G04950"/>
</dbReference>
<reference evidence="14" key="2">
    <citation type="submission" date="2018-05" db="EMBL/GenBank/DDBJ databases">
        <title>OgluRS3 (Oryza glumaepatula Reference Sequence Version 3).</title>
        <authorList>
            <person name="Zhang J."/>
            <person name="Kudrna D."/>
            <person name="Lee S."/>
            <person name="Talag J."/>
            <person name="Welchert J."/>
            <person name="Wing R.A."/>
        </authorList>
    </citation>
    <scope>NUCLEOTIDE SEQUENCE [LARGE SCALE GENOMIC DNA]</scope>
</reference>
<keyword evidence="2" id="KW-0479">Metal-binding</keyword>
<dbReference type="InterPro" id="IPR000467">
    <property type="entry name" value="G_patch_dom"/>
</dbReference>
<protein>
    <recommendedName>
        <fullName evidence="16">SUPPRESSOR OF ABI3-5</fullName>
    </recommendedName>
</protein>
<evidence type="ECO:0000256" key="4">
    <source>
        <dbReference type="ARBA" id="ARBA00022771"/>
    </source>
</evidence>
<dbReference type="EnsemblPlants" id="OGLUM02G04950.1">
    <property type="protein sequence ID" value="OGLUM02G04950.1"/>
    <property type="gene ID" value="OGLUM02G04950"/>
</dbReference>
<evidence type="ECO:0000256" key="7">
    <source>
        <dbReference type="ARBA" id="ARBA00023242"/>
    </source>
</evidence>
<keyword evidence="4 9" id="KW-0863">Zinc-finger</keyword>
<dbReference type="Pfam" id="PF17780">
    <property type="entry name" value="OCRE"/>
    <property type="match status" value="1"/>
</dbReference>